<accession>A0A3P7IQ15</accession>
<organism evidence="1 2">
    <name type="scientific">Strongylus vulgaris</name>
    <name type="common">Blood worm</name>
    <dbReference type="NCBI Taxonomy" id="40348"/>
    <lineage>
        <taxon>Eukaryota</taxon>
        <taxon>Metazoa</taxon>
        <taxon>Ecdysozoa</taxon>
        <taxon>Nematoda</taxon>
        <taxon>Chromadorea</taxon>
        <taxon>Rhabditida</taxon>
        <taxon>Rhabditina</taxon>
        <taxon>Rhabditomorpha</taxon>
        <taxon>Strongyloidea</taxon>
        <taxon>Strongylidae</taxon>
        <taxon>Strongylus</taxon>
    </lineage>
</organism>
<reference evidence="1 2" key="1">
    <citation type="submission" date="2018-11" db="EMBL/GenBank/DDBJ databases">
        <authorList>
            <consortium name="Pathogen Informatics"/>
        </authorList>
    </citation>
    <scope>NUCLEOTIDE SEQUENCE [LARGE SCALE GENOMIC DNA]</scope>
</reference>
<dbReference type="EMBL" id="UYYB01006199">
    <property type="protein sequence ID" value="VDM67684.1"/>
    <property type="molecule type" value="Genomic_DNA"/>
</dbReference>
<protein>
    <submittedName>
        <fullName evidence="1">Uncharacterized protein</fullName>
    </submittedName>
</protein>
<proteinExistence type="predicted"/>
<dbReference type="AlphaFoldDB" id="A0A3P7IQ15"/>
<dbReference type="Proteomes" id="UP000270094">
    <property type="component" value="Unassembled WGS sequence"/>
</dbReference>
<name>A0A3P7IQ15_STRVU</name>
<gene>
    <name evidence="1" type="ORF">SVUK_LOCUS2682</name>
</gene>
<keyword evidence="2" id="KW-1185">Reference proteome</keyword>
<sequence>MDQGTTERLNQSDWGFWHGLLLAGHPSGWKRRTPSQLGTLLENLRCTSQFDTKSRDEAADHHGGTTLML</sequence>
<evidence type="ECO:0000313" key="2">
    <source>
        <dbReference type="Proteomes" id="UP000270094"/>
    </source>
</evidence>
<evidence type="ECO:0000313" key="1">
    <source>
        <dbReference type="EMBL" id="VDM67684.1"/>
    </source>
</evidence>